<feature type="domain" description="HPr" evidence="1">
    <location>
        <begin position="15"/>
        <end position="55"/>
    </location>
</feature>
<dbReference type="EMBL" id="DXFW01000016">
    <property type="protein sequence ID" value="HIX05594.1"/>
    <property type="molecule type" value="Genomic_DNA"/>
</dbReference>
<organism evidence="2 3">
    <name type="scientific">Candidatus Allofournierella pullicola</name>
    <dbReference type="NCBI Taxonomy" id="2838596"/>
    <lineage>
        <taxon>Bacteria</taxon>
        <taxon>Bacillati</taxon>
        <taxon>Bacillota</taxon>
        <taxon>Clostridia</taxon>
        <taxon>Eubacteriales</taxon>
        <taxon>Oscillospiraceae</taxon>
        <taxon>Allofournierella</taxon>
    </lineage>
</organism>
<dbReference type="Proteomes" id="UP000824193">
    <property type="component" value="Unassembled WGS sequence"/>
</dbReference>
<dbReference type="Gene3D" id="3.30.1340.10">
    <property type="entry name" value="HPr-like"/>
    <property type="match status" value="1"/>
</dbReference>
<dbReference type="InterPro" id="IPR035895">
    <property type="entry name" value="HPr-like_sf"/>
</dbReference>
<dbReference type="AlphaFoldDB" id="A0A9D1V4H7"/>
<reference evidence="2" key="1">
    <citation type="journal article" date="2021" name="PeerJ">
        <title>Extensive microbial diversity within the chicken gut microbiome revealed by metagenomics and culture.</title>
        <authorList>
            <person name="Gilroy R."/>
            <person name="Ravi A."/>
            <person name="Getino M."/>
            <person name="Pursley I."/>
            <person name="Horton D.L."/>
            <person name="Alikhan N.F."/>
            <person name="Baker D."/>
            <person name="Gharbi K."/>
            <person name="Hall N."/>
            <person name="Watson M."/>
            <person name="Adriaenssens E.M."/>
            <person name="Foster-Nyarko E."/>
            <person name="Jarju S."/>
            <person name="Secka A."/>
            <person name="Antonio M."/>
            <person name="Oren A."/>
            <person name="Chaudhuri R.R."/>
            <person name="La Ragione R."/>
            <person name="Hildebrand F."/>
            <person name="Pallen M.J."/>
        </authorList>
    </citation>
    <scope>NUCLEOTIDE SEQUENCE</scope>
    <source>
        <strain evidence="2">2239</strain>
    </source>
</reference>
<dbReference type="InterPro" id="IPR000032">
    <property type="entry name" value="HPr-like"/>
</dbReference>
<evidence type="ECO:0000313" key="3">
    <source>
        <dbReference type="Proteomes" id="UP000824193"/>
    </source>
</evidence>
<reference evidence="2" key="2">
    <citation type="submission" date="2021-04" db="EMBL/GenBank/DDBJ databases">
        <authorList>
            <person name="Gilroy R."/>
        </authorList>
    </citation>
    <scope>NUCLEOTIDE SEQUENCE</scope>
    <source>
        <strain evidence="2">2239</strain>
    </source>
</reference>
<accession>A0A9D1V4H7</accession>
<dbReference type="SUPFAM" id="SSF55594">
    <property type="entry name" value="HPr-like"/>
    <property type="match status" value="1"/>
</dbReference>
<name>A0A9D1V4H7_9FIRM</name>
<comment type="caution">
    <text evidence="2">The sequence shown here is derived from an EMBL/GenBank/DDBJ whole genome shotgun (WGS) entry which is preliminary data.</text>
</comment>
<proteinExistence type="predicted"/>
<sequence length="73" mass="8021">MTKPVKVTCFKQVHNIVTAAAQCRREISVQDLKGAVADAKSILGLMNLDFSQPVEICGEDPAEVEHVYNAVRH</sequence>
<dbReference type="Pfam" id="PF00381">
    <property type="entry name" value="PTS-HPr"/>
    <property type="match status" value="1"/>
</dbReference>
<evidence type="ECO:0000313" key="2">
    <source>
        <dbReference type="EMBL" id="HIX05594.1"/>
    </source>
</evidence>
<gene>
    <name evidence="2" type="ORF">H9865_05765</name>
</gene>
<protein>
    <submittedName>
        <fullName evidence="2">HPr family phosphocarrier protein</fullName>
    </submittedName>
</protein>
<evidence type="ECO:0000259" key="1">
    <source>
        <dbReference type="Pfam" id="PF00381"/>
    </source>
</evidence>